<feature type="compositionally biased region" description="Low complexity" evidence="6">
    <location>
        <begin position="877"/>
        <end position="887"/>
    </location>
</feature>
<dbReference type="GO" id="GO:0008270">
    <property type="term" value="F:zinc ion binding"/>
    <property type="evidence" value="ECO:0007669"/>
    <property type="project" value="UniProtKB-KW"/>
</dbReference>
<keyword evidence="5" id="KW-0539">Nucleus</keyword>
<name>A0AAW0FR59_9APHY</name>
<feature type="region of interest" description="Disordered" evidence="6">
    <location>
        <begin position="1004"/>
        <end position="1037"/>
    </location>
</feature>
<evidence type="ECO:0000256" key="6">
    <source>
        <dbReference type="SAM" id="MobiDB-lite"/>
    </source>
</evidence>
<feature type="region of interest" description="Disordered" evidence="6">
    <location>
        <begin position="838"/>
        <end position="928"/>
    </location>
</feature>
<dbReference type="InterPro" id="IPR009057">
    <property type="entry name" value="Homeodomain-like_sf"/>
</dbReference>
<feature type="region of interest" description="Disordered" evidence="6">
    <location>
        <begin position="1"/>
        <end position="133"/>
    </location>
</feature>
<dbReference type="SUPFAM" id="SSF46689">
    <property type="entry name" value="Homeodomain-like"/>
    <property type="match status" value="2"/>
</dbReference>
<evidence type="ECO:0000313" key="9">
    <source>
        <dbReference type="Proteomes" id="UP001385951"/>
    </source>
</evidence>
<dbReference type="InterPro" id="IPR017884">
    <property type="entry name" value="SANT_dom"/>
</dbReference>
<dbReference type="Pfam" id="PF00249">
    <property type="entry name" value="Myb_DNA-binding"/>
    <property type="match status" value="2"/>
</dbReference>
<feature type="region of interest" description="Disordered" evidence="6">
    <location>
        <begin position="145"/>
        <end position="451"/>
    </location>
</feature>
<dbReference type="Gene3D" id="1.20.58.1880">
    <property type="match status" value="1"/>
</dbReference>
<feature type="domain" description="SANT" evidence="7">
    <location>
        <begin position="748"/>
        <end position="799"/>
    </location>
</feature>
<comment type="caution">
    <text evidence="8">The sequence shown here is derived from an EMBL/GenBank/DDBJ whole genome shotgun (WGS) entry which is preliminary data.</text>
</comment>
<dbReference type="SMART" id="SM00717">
    <property type="entry name" value="SANT"/>
    <property type="match status" value="2"/>
</dbReference>
<feature type="region of interest" description="Disordered" evidence="6">
    <location>
        <begin position="1138"/>
        <end position="1182"/>
    </location>
</feature>
<protein>
    <recommendedName>
        <fullName evidence="7">SANT domain-containing protein</fullName>
    </recommendedName>
</protein>
<dbReference type="EMBL" id="JASBNA010000041">
    <property type="protein sequence ID" value="KAK7681410.1"/>
    <property type="molecule type" value="Genomic_DNA"/>
</dbReference>
<feature type="compositionally biased region" description="Basic and acidic residues" evidence="6">
    <location>
        <begin position="414"/>
        <end position="451"/>
    </location>
</feature>
<dbReference type="InterPro" id="IPR001005">
    <property type="entry name" value="SANT/Myb"/>
</dbReference>
<reference evidence="8 9" key="1">
    <citation type="submission" date="2022-09" db="EMBL/GenBank/DDBJ databases">
        <authorList>
            <person name="Palmer J.M."/>
        </authorList>
    </citation>
    <scope>NUCLEOTIDE SEQUENCE [LARGE SCALE GENOMIC DNA]</scope>
    <source>
        <strain evidence="8 9">DSM 7382</strain>
    </source>
</reference>
<feature type="region of interest" description="Disordered" evidence="6">
    <location>
        <begin position="470"/>
        <end position="503"/>
    </location>
</feature>
<proteinExistence type="predicted"/>
<sequence length="1182" mass="134534">MYNPNRYHQTRPIPPYRDDYDYREPNNTHNYRQEGWRPPVPPPRYHTPSPEHYTRPRSDSWSQGEWHNPDTAGWPDRRSPQYHPPFEESISGRGRREITAERMFEPSDSWRQNPEPLRQNLVGSPNRHVPRWRNTYESDIPMASVEEYMGPPDNYDDHVPVDHSYRPRSPPSGFREPYPPLPPPSMLRYEPYRPPIPDRAPGWAAPSPTSPRTSYLEPRRERSFTHPMRPSPRAETFEREYPGYPGQSSHERSYSAGAPVPVLSTSPRFRNTRPSGRGSRDFSNYDLDQDTSPTTSTHSTGIPMRSRSPSEFRRPPPRLEVAIPNRSYARIDTNPIRSPVKDHFTPSERYRPHPPGPPRTSPHSGVYERTTPSPTFQPRSPIFRKRVTPQPQPPQPIRKSPSIPQTQISQPEIEDSHMKTEPTSEEPSRRPSLDLHTSHVQDSVINRERERSVVQDNTVIERRDTVLSENTDTPVVTEPRAKTQTPLRLPSLPPTPAEIRTNVPTPVETPAEEIPPEIPPPPPVIPVIEAPPSPVEDDKPLPEVLRLIVSMRLRCDLQTREERVGPVLMANRSIAEPPRPVEPDAPLKSDTAVVRESLETHREALQRSYETYKPSLEVRFAQRQVDLNEKVERLREEYMSLHERWVIHCARLDDVAKAGALEEAAATAGRTTRRSTTTLGDAVRSDLEMEQIIASLGNEELTDANHLAAKNAAVIPDMISVTRGAVEYLYDDVNNEVLDPSTFYAPRTGFKDWSEDEQRIFLEKYAQHPKQFGIIASYLPEKTASQCVNYYYLHKKKHLDFRKVVARFATGKRRRGGRRGAADKKRGNALLADILQRDAEVSREPTPVSTAGRRTRPVVATTDPEGEPRKKRRRVTTARAQAAQEQEAVLDEMEEETKPKRGRRGRKPKTVETNDAESTATPPREYYPPVHETKFIDQTDMIARRKAIQTAGIWSEEDKVLFLSLFKEHGEDFKRIASAMPNKTTAQVTAFHQARQFDLGIRSKPFSTRSHSPDTYGSRVMTPNSSAVHTPPEEMSYNGTTLETRFRVNPMFPGEMPIQFHSATPESMEAHYAQREARQFAQAIPSAPYPGYELQSVIPMRVPMGPEHIANPSPFAQNAPLTTTFPSSFPYTNLSPSHFSTSSGRLPPMLGQLHPNSQQHPPSPFTHPSWGTHPNDTPVHRG</sequence>
<evidence type="ECO:0000259" key="7">
    <source>
        <dbReference type="PROSITE" id="PS51293"/>
    </source>
</evidence>
<keyword evidence="3" id="KW-0862">Zinc</keyword>
<dbReference type="Proteomes" id="UP001385951">
    <property type="component" value="Unassembled WGS sequence"/>
</dbReference>
<keyword evidence="9" id="KW-1185">Reference proteome</keyword>
<keyword evidence="1" id="KW-0479">Metal-binding</keyword>
<evidence type="ECO:0000256" key="4">
    <source>
        <dbReference type="ARBA" id="ARBA00023125"/>
    </source>
</evidence>
<evidence type="ECO:0000313" key="8">
    <source>
        <dbReference type="EMBL" id="KAK7681410.1"/>
    </source>
</evidence>
<feature type="compositionally biased region" description="Basic and acidic residues" evidence="6">
    <location>
        <begin position="155"/>
        <end position="165"/>
    </location>
</feature>
<dbReference type="AlphaFoldDB" id="A0AAW0FR59"/>
<feature type="compositionally biased region" description="Polar residues" evidence="6">
    <location>
        <begin position="263"/>
        <end position="274"/>
    </location>
</feature>
<dbReference type="CDD" id="cd00167">
    <property type="entry name" value="SANT"/>
    <property type="match status" value="2"/>
</dbReference>
<feature type="compositionally biased region" description="Basic and acidic residues" evidence="6">
    <location>
        <begin position="94"/>
        <end position="105"/>
    </location>
</feature>
<dbReference type="FunFam" id="1.10.10.60:FF:000012">
    <property type="entry name" value="Metastasis-associated 1 family, member 3"/>
    <property type="match status" value="1"/>
</dbReference>
<evidence type="ECO:0000256" key="3">
    <source>
        <dbReference type="ARBA" id="ARBA00022833"/>
    </source>
</evidence>
<dbReference type="PROSITE" id="PS51293">
    <property type="entry name" value="SANT"/>
    <property type="match status" value="1"/>
</dbReference>
<feature type="compositionally biased region" description="Polar residues" evidence="6">
    <location>
        <begin position="911"/>
        <end position="921"/>
    </location>
</feature>
<feature type="compositionally biased region" description="Polar residues" evidence="6">
    <location>
        <begin position="290"/>
        <end position="300"/>
    </location>
</feature>
<accession>A0AAW0FR59</accession>
<dbReference type="GO" id="GO:0034967">
    <property type="term" value="C:Set3 complex"/>
    <property type="evidence" value="ECO:0007669"/>
    <property type="project" value="TreeGrafter"/>
</dbReference>
<keyword evidence="2" id="KW-0863">Zinc-finger</keyword>
<evidence type="ECO:0000256" key="1">
    <source>
        <dbReference type="ARBA" id="ARBA00022723"/>
    </source>
</evidence>
<dbReference type="GO" id="GO:0003677">
    <property type="term" value="F:DNA binding"/>
    <property type="evidence" value="ECO:0007669"/>
    <property type="project" value="UniProtKB-KW"/>
</dbReference>
<feature type="compositionally biased region" description="Basic and acidic residues" evidence="6">
    <location>
        <begin position="339"/>
        <end position="351"/>
    </location>
</feature>
<gene>
    <name evidence="8" type="ORF">QCA50_015502</name>
</gene>
<dbReference type="PANTHER" id="PTHR13992">
    <property type="entry name" value="NUCLEAR RECEPTOR CO-REPRESSOR RELATED NCOR"/>
    <property type="match status" value="1"/>
</dbReference>
<feature type="compositionally biased region" description="Basic and acidic residues" evidence="6">
    <location>
        <begin position="16"/>
        <end position="35"/>
    </location>
</feature>
<feature type="compositionally biased region" description="Polar residues" evidence="6">
    <location>
        <begin position="1005"/>
        <end position="1028"/>
    </location>
</feature>
<dbReference type="Gene3D" id="1.10.10.60">
    <property type="entry name" value="Homeodomain-like"/>
    <property type="match status" value="1"/>
</dbReference>
<keyword evidence="4" id="KW-0238">DNA-binding</keyword>
<evidence type="ECO:0000256" key="5">
    <source>
        <dbReference type="ARBA" id="ARBA00023242"/>
    </source>
</evidence>
<dbReference type="InterPro" id="IPR051571">
    <property type="entry name" value="N-CoR_corepressor"/>
</dbReference>
<evidence type="ECO:0000256" key="2">
    <source>
        <dbReference type="ARBA" id="ARBA00022771"/>
    </source>
</evidence>
<organism evidence="8 9">
    <name type="scientific">Cerrena zonata</name>
    <dbReference type="NCBI Taxonomy" id="2478898"/>
    <lineage>
        <taxon>Eukaryota</taxon>
        <taxon>Fungi</taxon>
        <taxon>Dikarya</taxon>
        <taxon>Basidiomycota</taxon>
        <taxon>Agaricomycotina</taxon>
        <taxon>Agaricomycetes</taxon>
        <taxon>Polyporales</taxon>
        <taxon>Cerrenaceae</taxon>
        <taxon>Cerrena</taxon>
    </lineage>
</organism>
<dbReference type="PANTHER" id="PTHR13992:SF39">
    <property type="entry name" value="SMRTER, ISOFORM G"/>
    <property type="match status" value="1"/>
</dbReference>
<dbReference type="GO" id="GO:0006357">
    <property type="term" value="P:regulation of transcription by RNA polymerase II"/>
    <property type="evidence" value="ECO:0007669"/>
    <property type="project" value="TreeGrafter"/>
</dbReference>